<organism evidence="11 12">
    <name type="scientific">Loktanella salsilacus</name>
    <dbReference type="NCBI Taxonomy" id="195913"/>
    <lineage>
        <taxon>Bacteria</taxon>
        <taxon>Pseudomonadati</taxon>
        <taxon>Pseudomonadota</taxon>
        <taxon>Alphaproteobacteria</taxon>
        <taxon>Rhodobacterales</taxon>
        <taxon>Roseobacteraceae</taxon>
        <taxon>Loktanella</taxon>
    </lineage>
</organism>
<comment type="similarity">
    <text evidence="9">Belongs to the TatB family.</text>
</comment>
<evidence type="ECO:0000313" key="11">
    <source>
        <dbReference type="EMBL" id="SFK72127.1"/>
    </source>
</evidence>
<proteinExistence type="inferred from homology"/>
<dbReference type="AlphaFoldDB" id="A0A1I4BVE4"/>
<evidence type="ECO:0000256" key="4">
    <source>
        <dbReference type="ARBA" id="ARBA00022692"/>
    </source>
</evidence>
<evidence type="ECO:0000256" key="1">
    <source>
        <dbReference type="ARBA" id="ARBA00004167"/>
    </source>
</evidence>
<dbReference type="InterPro" id="IPR018448">
    <property type="entry name" value="TatB"/>
</dbReference>
<evidence type="ECO:0000256" key="2">
    <source>
        <dbReference type="ARBA" id="ARBA00022448"/>
    </source>
</evidence>
<keyword evidence="12" id="KW-1185">Reference proteome</keyword>
<dbReference type="GeneID" id="97890692"/>
<dbReference type="Gene3D" id="1.20.5.3310">
    <property type="match status" value="1"/>
</dbReference>
<keyword evidence="3 9" id="KW-1003">Cell membrane</keyword>
<dbReference type="GO" id="GO:0008320">
    <property type="term" value="F:protein transmembrane transporter activity"/>
    <property type="evidence" value="ECO:0007669"/>
    <property type="project" value="UniProtKB-UniRule"/>
</dbReference>
<keyword evidence="8 9" id="KW-0472">Membrane</keyword>
<dbReference type="PANTHER" id="PTHR33162">
    <property type="entry name" value="SEC-INDEPENDENT PROTEIN TRANSLOCASE PROTEIN TATA, CHLOROPLASTIC"/>
    <property type="match status" value="1"/>
</dbReference>
<dbReference type="STRING" id="195913.SAMN04488004_101164"/>
<dbReference type="OrthoDB" id="7206969at2"/>
<dbReference type="NCBIfam" id="TIGR01410">
    <property type="entry name" value="tatB"/>
    <property type="match status" value="1"/>
</dbReference>
<evidence type="ECO:0000256" key="9">
    <source>
        <dbReference type="HAMAP-Rule" id="MF_00237"/>
    </source>
</evidence>
<dbReference type="EMBL" id="FOTF01000001">
    <property type="protein sequence ID" value="SFK72127.1"/>
    <property type="molecule type" value="Genomic_DNA"/>
</dbReference>
<keyword evidence="5 9" id="KW-0653">Protein transport</keyword>
<comment type="function">
    <text evidence="9">Part of the twin-arginine translocation (Tat) system that transports large folded proteins containing a characteristic twin-arginine motif in their signal peptide across membranes. Together with TatC, TatB is part of a receptor directly interacting with Tat signal peptides. TatB may form an oligomeric binding site that transiently accommodates folded Tat precursor proteins before their translocation.</text>
</comment>
<accession>A0A1I4BVE4</accession>
<dbReference type="PRINTS" id="PR01506">
    <property type="entry name" value="TATBPROTEIN"/>
</dbReference>
<sequence length="187" mass="19521">MFGLGWSEMILLGVVALIVIGPKDLPNMFRELGRMSGKARAMASEFQRAMESAADDSGVKDISKSIQAAANPAKFGVDKLKSAASSTFKPGTETAKLSEERQAAKDKISAATARAAQDRRDREMAAADAAEMSDEPDMAMPAPVIEPAPAPKPKAKPKAAPKAKAAASTTSDKPAKPRAKKTPAGEA</sequence>
<keyword evidence="2 9" id="KW-0813">Transport</keyword>
<evidence type="ECO:0000256" key="5">
    <source>
        <dbReference type="ARBA" id="ARBA00022927"/>
    </source>
</evidence>
<evidence type="ECO:0000256" key="8">
    <source>
        <dbReference type="ARBA" id="ARBA00023136"/>
    </source>
</evidence>
<keyword evidence="4 9" id="KW-0812">Transmembrane</keyword>
<dbReference type="PANTHER" id="PTHR33162:SF1">
    <property type="entry name" value="SEC-INDEPENDENT PROTEIN TRANSLOCASE PROTEIN TATA, CHLOROPLASTIC"/>
    <property type="match status" value="1"/>
</dbReference>
<feature type="region of interest" description="Disordered" evidence="10">
    <location>
        <begin position="81"/>
        <end position="187"/>
    </location>
</feature>
<comment type="subcellular location">
    <subcellularLocation>
        <location evidence="9">Cell membrane</location>
        <topology evidence="9">Single-pass membrane protein</topology>
    </subcellularLocation>
    <subcellularLocation>
        <location evidence="1">Membrane</location>
        <topology evidence="1">Single-pass membrane protein</topology>
    </subcellularLocation>
</comment>
<protein>
    <recommendedName>
        <fullName evidence="9">Sec-independent protein translocase protein TatB</fullName>
    </recommendedName>
</protein>
<evidence type="ECO:0000313" key="12">
    <source>
        <dbReference type="Proteomes" id="UP000199550"/>
    </source>
</evidence>
<dbReference type="InterPro" id="IPR003369">
    <property type="entry name" value="TatA/B/E"/>
</dbReference>
<dbReference type="GO" id="GO:0033281">
    <property type="term" value="C:TAT protein transport complex"/>
    <property type="evidence" value="ECO:0007669"/>
    <property type="project" value="UniProtKB-UniRule"/>
</dbReference>
<keyword evidence="6 9" id="KW-1133">Transmembrane helix</keyword>
<gene>
    <name evidence="9" type="primary">tatB</name>
    <name evidence="11" type="ORF">SAMN04488004_101164</name>
</gene>
<reference evidence="11 12" key="1">
    <citation type="submission" date="2016-10" db="EMBL/GenBank/DDBJ databases">
        <authorList>
            <person name="de Groot N.N."/>
        </authorList>
    </citation>
    <scope>NUCLEOTIDE SEQUENCE [LARGE SCALE GENOMIC DNA]</scope>
    <source>
        <strain evidence="11 12">DSM 16199</strain>
    </source>
</reference>
<dbReference type="RefSeq" id="WP_090184200.1">
    <property type="nucleotide sequence ID" value="NZ_CAXYBM010000004.1"/>
</dbReference>
<dbReference type="Pfam" id="PF02416">
    <property type="entry name" value="TatA_B_E"/>
    <property type="match status" value="1"/>
</dbReference>
<dbReference type="HAMAP" id="MF_00237">
    <property type="entry name" value="TatB"/>
    <property type="match status" value="1"/>
</dbReference>
<name>A0A1I4BVE4_9RHOB</name>
<evidence type="ECO:0000256" key="3">
    <source>
        <dbReference type="ARBA" id="ARBA00022475"/>
    </source>
</evidence>
<dbReference type="Proteomes" id="UP000199550">
    <property type="component" value="Unassembled WGS sequence"/>
</dbReference>
<evidence type="ECO:0000256" key="10">
    <source>
        <dbReference type="SAM" id="MobiDB-lite"/>
    </source>
</evidence>
<feature type="compositionally biased region" description="Basic and acidic residues" evidence="10">
    <location>
        <begin position="116"/>
        <end position="125"/>
    </location>
</feature>
<comment type="subunit">
    <text evidence="9">The Tat system comprises two distinct complexes: a TatABC complex, containing multiple copies of TatA, TatB and TatC subunits, and a separate TatA complex, containing only TatA subunits. Substrates initially bind to the TatABC complex, which probably triggers association of the separate TatA complex to form the active translocon.</text>
</comment>
<evidence type="ECO:0000256" key="7">
    <source>
        <dbReference type="ARBA" id="ARBA00023010"/>
    </source>
</evidence>
<feature type="compositionally biased region" description="Basic and acidic residues" evidence="10">
    <location>
        <begin position="96"/>
        <end position="108"/>
    </location>
</feature>
<keyword evidence="7 9" id="KW-0811">Translocation</keyword>
<evidence type="ECO:0000256" key="6">
    <source>
        <dbReference type="ARBA" id="ARBA00022989"/>
    </source>
</evidence>
<dbReference type="GO" id="GO:0043953">
    <property type="term" value="P:protein transport by the Tat complex"/>
    <property type="evidence" value="ECO:0007669"/>
    <property type="project" value="UniProtKB-UniRule"/>
</dbReference>